<evidence type="ECO:0000313" key="2">
    <source>
        <dbReference type="EMBL" id="AKA68691.1"/>
    </source>
</evidence>
<gene>
    <name evidence="2" type="ORF">CSCA_1566</name>
</gene>
<keyword evidence="1" id="KW-1133">Transmembrane helix</keyword>
<dbReference type="HOGENOM" id="CLU_094135_0_0_9"/>
<dbReference type="EMBL" id="CP009933">
    <property type="protein sequence ID" value="AKA68691.1"/>
    <property type="molecule type" value="Genomic_DNA"/>
</dbReference>
<dbReference type="KEGG" id="csq:CSCA_1566"/>
<dbReference type="PANTHER" id="PTHR37305">
    <property type="entry name" value="INTEGRAL MEMBRANE PROTEIN-RELATED"/>
    <property type="match status" value="1"/>
</dbReference>
<keyword evidence="1" id="KW-0812">Transmembrane</keyword>
<dbReference type="AlphaFoldDB" id="A0A0E3GQJ7"/>
<evidence type="ECO:0000256" key="1">
    <source>
        <dbReference type="SAM" id="Phobius"/>
    </source>
</evidence>
<evidence type="ECO:0000313" key="3">
    <source>
        <dbReference type="Proteomes" id="UP000033115"/>
    </source>
</evidence>
<dbReference type="PANTHER" id="PTHR37305:SF1">
    <property type="entry name" value="MEMBRANE PROTEIN"/>
    <property type="match status" value="1"/>
</dbReference>
<protein>
    <submittedName>
        <fullName evidence="2">Uncharacterized protein</fullName>
    </submittedName>
</protein>
<keyword evidence="1" id="KW-0472">Membrane</keyword>
<feature type="transmembrane region" description="Helical" evidence="1">
    <location>
        <begin position="58"/>
        <end position="80"/>
    </location>
</feature>
<accession>A0A0E3GQJ7</accession>
<organism evidence="2 3">
    <name type="scientific">Clostridium scatologenes</name>
    <dbReference type="NCBI Taxonomy" id="1548"/>
    <lineage>
        <taxon>Bacteria</taxon>
        <taxon>Bacillati</taxon>
        <taxon>Bacillota</taxon>
        <taxon>Clostridia</taxon>
        <taxon>Eubacteriales</taxon>
        <taxon>Clostridiaceae</taxon>
        <taxon>Clostridium</taxon>
    </lineage>
</organism>
<feature type="transmembrane region" description="Helical" evidence="1">
    <location>
        <begin position="233"/>
        <end position="251"/>
    </location>
</feature>
<dbReference type="STRING" id="1548.CSCA_1566"/>
<dbReference type="Proteomes" id="UP000033115">
    <property type="component" value="Chromosome"/>
</dbReference>
<sequence length="257" mass="29730">MKRLIEAEFQRIWINKKTRILLMLIILDTIVSCIFRLMSPSGSYDAKNYTVALNSLNFSPFIYQEVSLILLYIVLPIIFIDSMNYEQIAGAFRIYMIRPYKKYEFMISKWISLILTTFILIFVIFIISTIFGYLFMPKVSTVTFYNIQHKFNSLGALLYIVKFYMIQLLVSVSILSIACIISVSISNSVISILSVIGSIAILTHFTNVFEFLWRNVKYGFYTLGHTVPASEHIAVLALIVCGLFMGIEIWIKKDYLY</sequence>
<name>A0A0E3GQJ7_CLOSL</name>
<keyword evidence="3" id="KW-1185">Reference proteome</keyword>
<proteinExistence type="predicted"/>
<feature type="transmembrane region" description="Helical" evidence="1">
    <location>
        <begin position="20"/>
        <end position="38"/>
    </location>
</feature>
<feature type="transmembrane region" description="Helical" evidence="1">
    <location>
        <begin position="110"/>
        <end position="136"/>
    </location>
</feature>
<dbReference type="RefSeq" id="WP_029159352.1">
    <property type="nucleotide sequence ID" value="NZ_CP009933.1"/>
</dbReference>
<feature type="transmembrane region" description="Helical" evidence="1">
    <location>
        <begin position="190"/>
        <end position="213"/>
    </location>
</feature>
<reference evidence="2 3" key="1">
    <citation type="journal article" date="2015" name="J. Biotechnol.">
        <title>Complete genome sequence of a malodorant-producing acetogen, Clostridium scatologenes ATCC 25775(T).</title>
        <authorList>
            <person name="Zhu Z."/>
            <person name="Guo T."/>
            <person name="Zheng H."/>
            <person name="Song T."/>
            <person name="Ouyang P."/>
            <person name="Xie J."/>
        </authorList>
    </citation>
    <scope>NUCLEOTIDE SEQUENCE [LARGE SCALE GENOMIC DNA]</scope>
    <source>
        <strain evidence="2 3">ATCC 25775</strain>
    </source>
</reference>
<feature type="transmembrane region" description="Helical" evidence="1">
    <location>
        <begin position="156"/>
        <end position="183"/>
    </location>
</feature>